<organism evidence="13 14">
    <name type="scientific">Cordylochernes scorpioides</name>
    <dbReference type="NCBI Taxonomy" id="51811"/>
    <lineage>
        <taxon>Eukaryota</taxon>
        <taxon>Metazoa</taxon>
        <taxon>Ecdysozoa</taxon>
        <taxon>Arthropoda</taxon>
        <taxon>Chelicerata</taxon>
        <taxon>Arachnida</taxon>
        <taxon>Pseudoscorpiones</taxon>
        <taxon>Cheliferoidea</taxon>
        <taxon>Chernetidae</taxon>
        <taxon>Cordylochernes</taxon>
    </lineage>
</organism>
<evidence type="ECO:0000256" key="8">
    <source>
        <dbReference type="ARBA" id="ARBA00023136"/>
    </source>
</evidence>
<keyword evidence="14" id="KW-1185">Reference proteome</keyword>
<keyword evidence="2" id="KW-0813">Transport</keyword>
<dbReference type="PROSITE" id="PS00211">
    <property type="entry name" value="ABC_TRANSPORTER_1"/>
    <property type="match status" value="2"/>
</dbReference>
<comment type="subcellular location">
    <subcellularLocation>
        <location evidence="1">Vacuole membrane</location>
        <topology evidence="1">Multi-pass membrane protein</topology>
    </subcellularLocation>
</comment>
<feature type="domain" description="ABC transmembrane type-1" evidence="12">
    <location>
        <begin position="788"/>
        <end position="1081"/>
    </location>
</feature>
<feature type="domain" description="ABC transporter" evidence="11">
    <location>
        <begin position="1123"/>
        <end position="1434"/>
    </location>
</feature>
<feature type="signal peptide" evidence="10">
    <location>
        <begin position="1"/>
        <end position="19"/>
    </location>
</feature>
<accession>A0ABY6JXF7</accession>
<gene>
    <name evidence="13" type="ORF">LAZ67_1000843</name>
</gene>
<dbReference type="InterPro" id="IPR017871">
    <property type="entry name" value="ABC_transporter-like_CS"/>
</dbReference>
<feature type="transmembrane region" description="Helical" evidence="9">
    <location>
        <begin position="396"/>
        <end position="424"/>
    </location>
</feature>
<dbReference type="InterPro" id="IPR036640">
    <property type="entry name" value="ABC1_TM_sf"/>
</dbReference>
<keyword evidence="6" id="KW-0067">ATP-binding</keyword>
<dbReference type="EMBL" id="CP092863">
    <property type="protein sequence ID" value="UYV60328.1"/>
    <property type="molecule type" value="Genomic_DNA"/>
</dbReference>
<feature type="chain" id="PRO_5045897360" evidence="10">
    <location>
        <begin position="20"/>
        <end position="1440"/>
    </location>
</feature>
<sequence length="1440" mass="160627">MVQFPVVVMEFLLTWRADARPQLSEDQPLKPKKGKEHPEEFSSYVSKLTYWWFNKLVIKGYKRPLTQKDLWTLQSRESSDVVVPKFEAFWKKEQAKAARGHIHVLLVTTGCCRQQSNLMVNHNVQTDSALIDHSANTPPPSTKQPSILKGFFVVFGPTFLTGALFKLFYDLLQFVSPQILKLIIGVVERAEFQWKGVFFACLMLTSATIQSISLSFYFYQMYRVATRFRTCLISAIYKKALSISNSARKKTTIGEIVNLMSVDVQKIADLMPFVNLVWSAPLQIFLAVYFLYQVLGVAIFVGLAVMILLMPINAFIAMHVKKLQNMAPLSIHQGGYFTKVLAGWQMGQMKMKDERVKLMNEILSGIKVLKFFAWELSFQDRVSKLRLKEIQKLKKMALLQAVTVFFWTCAPFMVALVTFATYVLTGDDHVLDAKKAFVSLALFNILRFPLTMLPMMVTMFIQVSSPTISCVHEVKDLRCSGVTAPPISIESGTFSWSKGEDPVLKEISLNVAPGSLVAVVGPVGCGKSSLLAAMLGDMDKLEGNVHLNGSVAYVAQLAWIQNATLRDNILFYKPYNQEHYNEVVEACALTSDLDILQGRDMTEIGERGINLSGGQKQRISLARAVYQDADIYLLDDPLSAVDVHVGKHIFNKVIGPQGILKKKTDLIVVLSQGGVVEAGTYTQLLERQGAFANFLVQYLSAVPEDEDPTVIEDLKAKIPPQLSSWEVSPLGILRSLLPKYLHVLDGGVRVALGSITFPYLCLSQCRDVQVKKKVYLQYFRSMNFLFVFFIFLSYIGLQSFAVGSNFWLSDWSNDKVMPDGTQDVSLRNRRLTIYGILGLGQGLCVLAGAILSAYAAMRASRVLHSDMLARILHCPMEFFETTPLGRVVNRFSKDVDTVDSTIPHNFRSWLLCTLQVVSILVVISHMTPIFLLVVGPIAIIYYAIQRVLPAAVGAQVLYVSTSRQLKRLESITKSPIYSYFSETLSGVATIRAFHAQRRFVQECHSLVDTNVECFYPSVVANRWLEVRLELCGNLIVFFASLFSVLQKDVLTPGDVGLTISYALSMTATLNWMVRMSSELEANIVSVERINEYINLPIEVEHVQAPWEVPETKPPPEWPQQGAIQLSGYSTRYRAGLDLVLRQLDVALQPGEKVGIVGRTGAGKSSLTLGLFRIVEPAEGTIQIDGKDIARLGLHELRAHLTIIPQDPVLFSGTLRSNLDPFGTHPDSALWTALEHAHLKSFVSNLPEGLQYSVAEGGSNLRSSLFSYCCMQSSSSLSMVESHFFKRGASLLNLLNKCLADLITTRFTFSSVDWGSSGLISSLLKTIKSSTPESWCVVSVGQCQLVCLARALLKKTKVLVLDEATAAVDLETDDLIQSTIRSQFADCTVLTIAHRLNTIMDYDKVLVLEKGKVLEYDSPTELLRNHRSQFYSMARDANLVA</sequence>
<evidence type="ECO:0000256" key="3">
    <source>
        <dbReference type="ARBA" id="ARBA00022692"/>
    </source>
</evidence>
<evidence type="ECO:0000256" key="4">
    <source>
        <dbReference type="ARBA" id="ARBA00022737"/>
    </source>
</evidence>
<dbReference type="InterPro" id="IPR050173">
    <property type="entry name" value="ABC_transporter_C-like"/>
</dbReference>
<evidence type="ECO:0000256" key="7">
    <source>
        <dbReference type="ARBA" id="ARBA00022989"/>
    </source>
</evidence>
<dbReference type="CDD" id="cd03250">
    <property type="entry name" value="ABCC_MRP_domain1"/>
    <property type="match status" value="1"/>
</dbReference>
<feature type="transmembrane region" description="Helical" evidence="9">
    <location>
        <begin position="150"/>
        <end position="169"/>
    </location>
</feature>
<dbReference type="InterPro" id="IPR003439">
    <property type="entry name" value="ABC_transporter-like_ATP-bd"/>
</dbReference>
<dbReference type="SMART" id="SM00382">
    <property type="entry name" value="AAA"/>
    <property type="match status" value="2"/>
</dbReference>
<keyword evidence="7 9" id="KW-1133">Transmembrane helix</keyword>
<dbReference type="CDD" id="cd03244">
    <property type="entry name" value="ABCC_MRP_domain2"/>
    <property type="match status" value="1"/>
</dbReference>
<evidence type="ECO:0000259" key="12">
    <source>
        <dbReference type="PROSITE" id="PS50929"/>
    </source>
</evidence>
<feature type="transmembrane region" description="Helical" evidence="9">
    <location>
        <begin position="436"/>
        <end position="457"/>
    </location>
</feature>
<dbReference type="Gene3D" id="1.20.1560.10">
    <property type="entry name" value="ABC transporter type 1, transmembrane domain"/>
    <property type="match status" value="2"/>
</dbReference>
<evidence type="ECO:0000256" key="10">
    <source>
        <dbReference type="SAM" id="SignalP"/>
    </source>
</evidence>
<evidence type="ECO:0000256" key="2">
    <source>
        <dbReference type="ARBA" id="ARBA00022448"/>
    </source>
</evidence>
<protein>
    <submittedName>
        <fullName evidence="13">Uncharacterized protein</fullName>
    </submittedName>
</protein>
<dbReference type="PANTHER" id="PTHR24223">
    <property type="entry name" value="ATP-BINDING CASSETTE SUB-FAMILY C"/>
    <property type="match status" value="1"/>
</dbReference>
<dbReference type="SUPFAM" id="SSF52540">
    <property type="entry name" value="P-loop containing nucleoside triphosphate hydrolases"/>
    <property type="match status" value="2"/>
</dbReference>
<keyword evidence="4" id="KW-0677">Repeat</keyword>
<feature type="transmembrane region" description="Helical" evidence="9">
    <location>
        <begin position="782"/>
        <end position="808"/>
    </location>
</feature>
<dbReference type="CDD" id="cd18603">
    <property type="entry name" value="ABC_6TM_MRP1_2_3_6_D2_like"/>
    <property type="match status" value="1"/>
</dbReference>
<dbReference type="Proteomes" id="UP001235939">
    <property type="component" value="Chromosome 01"/>
</dbReference>
<feature type="transmembrane region" description="Helical" evidence="9">
    <location>
        <begin position="297"/>
        <end position="316"/>
    </location>
</feature>
<feature type="transmembrane region" description="Helical" evidence="9">
    <location>
        <begin position="833"/>
        <end position="857"/>
    </location>
</feature>
<reference evidence="13 14" key="1">
    <citation type="submission" date="2022-01" db="EMBL/GenBank/DDBJ databases">
        <title>A chromosomal length assembly of Cordylochernes scorpioides.</title>
        <authorList>
            <person name="Zeh D."/>
            <person name="Zeh J."/>
        </authorList>
    </citation>
    <scope>NUCLEOTIDE SEQUENCE [LARGE SCALE GENOMIC DNA]</scope>
    <source>
        <strain evidence="13">IN4F17</strain>
        <tissue evidence="13">Whole Body</tissue>
    </source>
</reference>
<dbReference type="InterPro" id="IPR003593">
    <property type="entry name" value="AAA+_ATPase"/>
</dbReference>
<dbReference type="PANTHER" id="PTHR24223:SF443">
    <property type="entry name" value="MULTIDRUG-RESISTANCE LIKE PROTEIN 1, ISOFORM I"/>
    <property type="match status" value="1"/>
</dbReference>
<dbReference type="SUPFAM" id="SSF90123">
    <property type="entry name" value="ABC transporter transmembrane region"/>
    <property type="match status" value="2"/>
</dbReference>
<dbReference type="PROSITE" id="PS50929">
    <property type="entry name" value="ABC_TM1F"/>
    <property type="match status" value="2"/>
</dbReference>
<evidence type="ECO:0000256" key="1">
    <source>
        <dbReference type="ARBA" id="ARBA00004128"/>
    </source>
</evidence>
<feature type="transmembrane region" description="Helical" evidence="9">
    <location>
        <begin position="909"/>
        <end position="933"/>
    </location>
</feature>
<dbReference type="PROSITE" id="PS50893">
    <property type="entry name" value="ABC_TRANSPORTER_2"/>
    <property type="match status" value="2"/>
</dbReference>
<evidence type="ECO:0000259" key="11">
    <source>
        <dbReference type="PROSITE" id="PS50893"/>
    </source>
</evidence>
<keyword evidence="8 9" id="KW-0472">Membrane</keyword>
<proteinExistence type="predicted"/>
<dbReference type="InterPro" id="IPR011527">
    <property type="entry name" value="ABC1_TM_dom"/>
</dbReference>
<keyword evidence="3 9" id="KW-0812">Transmembrane</keyword>
<evidence type="ECO:0000256" key="9">
    <source>
        <dbReference type="SAM" id="Phobius"/>
    </source>
</evidence>
<dbReference type="CDD" id="cd18595">
    <property type="entry name" value="ABC_6TM_MRP1_2_3_6_D1_like"/>
    <property type="match status" value="1"/>
</dbReference>
<feature type="domain" description="ABC transporter" evidence="11">
    <location>
        <begin position="487"/>
        <end position="697"/>
    </location>
</feature>
<feature type="domain" description="ABC transmembrane type-1" evidence="12">
    <location>
        <begin position="160"/>
        <end position="462"/>
    </location>
</feature>
<evidence type="ECO:0000256" key="5">
    <source>
        <dbReference type="ARBA" id="ARBA00022741"/>
    </source>
</evidence>
<feature type="transmembrane region" description="Helical" evidence="9">
    <location>
        <begin position="270"/>
        <end position="291"/>
    </location>
</feature>
<dbReference type="InterPro" id="IPR027417">
    <property type="entry name" value="P-loop_NTPase"/>
</dbReference>
<keyword evidence="5" id="KW-0547">Nucleotide-binding</keyword>
<feature type="transmembrane region" description="Helical" evidence="9">
    <location>
        <begin position="197"/>
        <end position="219"/>
    </location>
</feature>
<dbReference type="Pfam" id="PF00664">
    <property type="entry name" value="ABC_membrane"/>
    <property type="match status" value="2"/>
</dbReference>
<keyword evidence="10" id="KW-0732">Signal</keyword>
<name>A0ABY6JXF7_9ARAC</name>
<dbReference type="Gene3D" id="3.40.50.300">
    <property type="entry name" value="P-loop containing nucleotide triphosphate hydrolases"/>
    <property type="match status" value="2"/>
</dbReference>
<evidence type="ECO:0000256" key="6">
    <source>
        <dbReference type="ARBA" id="ARBA00022840"/>
    </source>
</evidence>
<evidence type="ECO:0000313" key="14">
    <source>
        <dbReference type="Proteomes" id="UP001235939"/>
    </source>
</evidence>
<dbReference type="Pfam" id="PF00005">
    <property type="entry name" value="ABC_tran"/>
    <property type="match status" value="3"/>
</dbReference>
<evidence type="ECO:0000313" key="13">
    <source>
        <dbReference type="EMBL" id="UYV60328.1"/>
    </source>
</evidence>